<dbReference type="EMBL" id="ASWH01000001">
    <property type="protein sequence ID" value="EOW81550.1"/>
    <property type="molecule type" value="Genomic_DNA"/>
</dbReference>
<evidence type="ECO:0000256" key="1">
    <source>
        <dbReference type="SAM" id="MobiDB-lite"/>
    </source>
</evidence>
<keyword evidence="5" id="KW-1185">Reference proteome</keyword>
<gene>
    <name evidence="3" type="ORF">I592_00846</name>
    <name evidence="2" type="ORF">UKC_03114</name>
</gene>
<dbReference type="EMBL" id="AJDQ01000009">
    <property type="protein sequence ID" value="EOI55073.1"/>
    <property type="molecule type" value="Genomic_DNA"/>
</dbReference>
<dbReference type="InterPro" id="IPR021321">
    <property type="entry name" value="DUF2922"/>
</dbReference>
<organism evidence="2 4">
    <name type="scientific">Enterococcus gilvus ATCC BAA-350</name>
    <dbReference type="NCBI Taxonomy" id="1158614"/>
    <lineage>
        <taxon>Bacteria</taxon>
        <taxon>Bacillati</taxon>
        <taxon>Bacillota</taxon>
        <taxon>Bacilli</taxon>
        <taxon>Lactobacillales</taxon>
        <taxon>Enterococcaceae</taxon>
        <taxon>Enterococcus</taxon>
    </lineage>
</organism>
<dbReference type="OrthoDB" id="2194870at2"/>
<feature type="compositionally biased region" description="Basic and acidic residues" evidence="1">
    <location>
        <begin position="168"/>
        <end position="181"/>
    </location>
</feature>
<feature type="compositionally biased region" description="Basic and acidic residues" evidence="1">
    <location>
        <begin position="188"/>
        <end position="199"/>
    </location>
</feature>
<dbReference type="eggNOG" id="ENOG503081K">
    <property type="taxonomic scope" value="Bacteria"/>
</dbReference>
<evidence type="ECO:0000313" key="2">
    <source>
        <dbReference type="EMBL" id="EOI55073.1"/>
    </source>
</evidence>
<dbReference type="Pfam" id="PF11148">
    <property type="entry name" value="DUF2922"/>
    <property type="match status" value="1"/>
</dbReference>
<dbReference type="HOGENOM" id="CLU_115338_0_0_9"/>
<proteinExistence type="predicted"/>
<dbReference type="Proteomes" id="UP000013750">
    <property type="component" value="Unassembled WGS sequence"/>
</dbReference>
<evidence type="ECO:0000313" key="3">
    <source>
        <dbReference type="EMBL" id="EOW81550.1"/>
    </source>
</evidence>
<reference evidence="2 4" key="1">
    <citation type="submission" date="2013-02" db="EMBL/GenBank/DDBJ databases">
        <title>The Genome Sequence of Enterococcus gilvus ATCC BAA-350.</title>
        <authorList>
            <consortium name="The Broad Institute Genome Sequencing Platform"/>
            <consortium name="The Broad Institute Genome Sequencing Center for Infectious Disease"/>
            <person name="Earl A.M."/>
            <person name="Gilmore M.S."/>
            <person name="Lebreton F."/>
            <person name="Walker B."/>
            <person name="Young S.K."/>
            <person name="Zeng Q."/>
            <person name="Gargeya S."/>
            <person name="Fitzgerald M."/>
            <person name="Haas B."/>
            <person name="Abouelleil A."/>
            <person name="Alvarado L."/>
            <person name="Arachchi H.M."/>
            <person name="Berlin A.M."/>
            <person name="Chapman S.B."/>
            <person name="Dewar J."/>
            <person name="Goldberg J."/>
            <person name="Griggs A."/>
            <person name="Gujja S."/>
            <person name="Hansen M."/>
            <person name="Howarth C."/>
            <person name="Imamovic A."/>
            <person name="Larimer J."/>
            <person name="McCowan C."/>
            <person name="Murphy C."/>
            <person name="Neiman D."/>
            <person name="Pearson M."/>
            <person name="Priest M."/>
            <person name="Roberts A."/>
            <person name="Saif S."/>
            <person name="Shea T."/>
            <person name="Sisk P."/>
            <person name="Sykes S."/>
            <person name="Wortman J."/>
            <person name="Nusbaum C."/>
            <person name="Birren B."/>
        </authorList>
    </citation>
    <scope>NUCLEOTIDE SEQUENCE [LARGE SCALE GENOMIC DNA]</scope>
    <source>
        <strain evidence="2 4">ATCC BAA-350</strain>
    </source>
</reference>
<accession>R2XKH1</accession>
<dbReference type="AlphaFoldDB" id="R2XKH1"/>
<sequence length="199" mass="21914">MSIETTNLVTTFADGEGHAHNWTYRDVDTSLTPQEMKAACELLTTLDIFEKDGVKLFDSVVSGKLVTKKISPIFDSATDISEEEDSFEPDVPCFPVAAAQELAPLPEALVPQLPMPVERPKVPAVVLADTATINQPSLIKNVMPIGNERTTSCSESSVQTASSYQAKPAEKKPRKKLLDRLFRRKKNKGEPDSSPDRRE</sequence>
<evidence type="ECO:0008006" key="6">
    <source>
        <dbReference type="Google" id="ProtNLM"/>
    </source>
</evidence>
<dbReference type="RefSeq" id="WP_010781476.1">
    <property type="nucleotide sequence ID" value="NZ_ASWH01000001.1"/>
</dbReference>
<protein>
    <recommendedName>
        <fullName evidence="6">DUF2922 family protein</fullName>
    </recommendedName>
</protein>
<dbReference type="Proteomes" id="UP000014160">
    <property type="component" value="Unassembled WGS sequence"/>
</dbReference>
<feature type="region of interest" description="Disordered" evidence="1">
    <location>
        <begin position="149"/>
        <end position="199"/>
    </location>
</feature>
<evidence type="ECO:0000313" key="5">
    <source>
        <dbReference type="Proteomes" id="UP000014160"/>
    </source>
</evidence>
<dbReference type="PATRIC" id="fig|1158614.3.peg.3106"/>
<feature type="compositionally biased region" description="Polar residues" evidence="1">
    <location>
        <begin position="149"/>
        <end position="165"/>
    </location>
</feature>
<evidence type="ECO:0000313" key="4">
    <source>
        <dbReference type="Proteomes" id="UP000013750"/>
    </source>
</evidence>
<comment type="caution">
    <text evidence="2">The sequence shown here is derived from an EMBL/GenBank/DDBJ whole genome shotgun (WGS) entry which is preliminary data.</text>
</comment>
<reference evidence="3 5" key="2">
    <citation type="submission" date="2013-03" db="EMBL/GenBank/DDBJ databases">
        <title>The Genome Sequence of Enterococcus gilvus ATCC BAA-350 (PacBio/Illumina hybrid assembly).</title>
        <authorList>
            <consortium name="The Broad Institute Genomics Platform"/>
            <consortium name="The Broad Institute Genome Sequencing Center for Infectious Disease"/>
            <person name="Earl A."/>
            <person name="Russ C."/>
            <person name="Gilmore M."/>
            <person name="Surin D."/>
            <person name="Walker B."/>
            <person name="Young S."/>
            <person name="Zeng Q."/>
            <person name="Gargeya S."/>
            <person name="Fitzgerald M."/>
            <person name="Haas B."/>
            <person name="Abouelleil A."/>
            <person name="Allen A.W."/>
            <person name="Alvarado L."/>
            <person name="Arachchi H.M."/>
            <person name="Berlin A.M."/>
            <person name="Chapman S.B."/>
            <person name="Gainer-Dewar J."/>
            <person name="Goldberg J."/>
            <person name="Griggs A."/>
            <person name="Gujja S."/>
            <person name="Hansen M."/>
            <person name="Howarth C."/>
            <person name="Imamovic A."/>
            <person name="Ireland A."/>
            <person name="Larimer J."/>
            <person name="McCowan C."/>
            <person name="Murphy C."/>
            <person name="Pearson M."/>
            <person name="Poon T.W."/>
            <person name="Priest M."/>
            <person name="Roberts A."/>
            <person name="Saif S."/>
            <person name="Shea T."/>
            <person name="Sisk P."/>
            <person name="Sykes S."/>
            <person name="Wortman J."/>
            <person name="Nusbaum C."/>
            <person name="Birren B."/>
        </authorList>
    </citation>
    <scope>NUCLEOTIDE SEQUENCE [LARGE SCALE GENOMIC DNA]</scope>
    <source>
        <strain evidence="3 5">ATCC BAA-350</strain>
    </source>
</reference>
<name>R2XKH1_9ENTE</name>